<dbReference type="SUPFAM" id="SSF57863">
    <property type="entry name" value="ArfGap/RecO-like zinc finger"/>
    <property type="match status" value="1"/>
</dbReference>
<reference evidence="11" key="2">
    <citation type="submission" date="2016-01" db="EMBL/GenBank/DDBJ databases">
        <title>Six Aerococcus type strain genome sequencing and assembly using PacBio and Illumina Hiseq.</title>
        <authorList>
            <person name="Carkaci D."/>
            <person name="Dargis R."/>
            <person name="Nielsen X.C."/>
            <person name="Skovgaard O."/>
            <person name="Fuursted K."/>
            <person name="Christensen J.J."/>
        </authorList>
    </citation>
    <scope>NUCLEOTIDE SEQUENCE [LARGE SCALE GENOMIC DNA]</scope>
    <source>
        <strain evidence="11">CCUG43001</strain>
    </source>
</reference>
<dbReference type="OrthoDB" id="9797083at2"/>
<dbReference type="NCBIfam" id="TIGR00613">
    <property type="entry name" value="reco"/>
    <property type="match status" value="1"/>
</dbReference>
<keyword evidence="5 7" id="KW-0234">DNA repair</keyword>
<dbReference type="GO" id="GO:0006310">
    <property type="term" value="P:DNA recombination"/>
    <property type="evidence" value="ECO:0007669"/>
    <property type="project" value="UniProtKB-UniRule"/>
</dbReference>
<dbReference type="Pfam" id="PF11967">
    <property type="entry name" value="RecO_N"/>
    <property type="match status" value="1"/>
</dbReference>
<dbReference type="PANTHER" id="PTHR33991">
    <property type="entry name" value="DNA REPAIR PROTEIN RECO"/>
    <property type="match status" value="1"/>
</dbReference>
<accession>A0A0X8FCJ7</accession>
<dbReference type="InterPro" id="IPR003717">
    <property type="entry name" value="RecO"/>
</dbReference>
<dbReference type="KEGG" id="asan:AWM72_08705"/>
<dbReference type="InterPro" id="IPR042242">
    <property type="entry name" value="RecO_C"/>
</dbReference>
<dbReference type="InterPro" id="IPR022572">
    <property type="entry name" value="DNA_rep/recomb_RecO_N"/>
</dbReference>
<evidence type="ECO:0000313" key="10">
    <source>
        <dbReference type="EMBL" id="PKZ23166.1"/>
    </source>
</evidence>
<evidence type="ECO:0000259" key="8">
    <source>
        <dbReference type="Pfam" id="PF11967"/>
    </source>
</evidence>
<organism evidence="9 11">
    <name type="scientific">Aerococcus sanguinicola</name>
    <dbReference type="NCBI Taxonomy" id="119206"/>
    <lineage>
        <taxon>Bacteria</taxon>
        <taxon>Bacillati</taxon>
        <taxon>Bacillota</taxon>
        <taxon>Bacilli</taxon>
        <taxon>Lactobacillales</taxon>
        <taxon>Aerococcaceae</taxon>
        <taxon>Aerococcus</taxon>
    </lineage>
</organism>
<sequence length="260" mass="29511">MQAEEFAGIILFTRKHREKDMLVKIFTREYGKRMFFLRNIQRAKNPLRPAAFAFVRGHFIGQINASGLSFLNDVRDSLFPRLTTADISVNAYASYMTGLLDAALEDGEVNTILFDSLWQALGQLEASKDPAVVANIFELQLLPQFGVVPNLKACVFCGQADTALDYSMKYAGFLCQKHFDKDPRRLHWTPRTAYLVQHLSQVDLSRLGSVSLGEANKRALRSAIDDLYEEYVGIHLKSRSFIDQLEKMINPLDGKEENRV</sequence>
<dbReference type="GO" id="GO:0043590">
    <property type="term" value="C:bacterial nucleoid"/>
    <property type="evidence" value="ECO:0007669"/>
    <property type="project" value="TreeGrafter"/>
</dbReference>
<keyword evidence="4 7" id="KW-0233">DNA recombination</keyword>
<dbReference type="InterPro" id="IPR012340">
    <property type="entry name" value="NA-bd_OB-fold"/>
</dbReference>
<keyword evidence="3 7" id="KW-0227">DNA damage</keyword>
<evidence type="ECO:0000256" key="3">
    <source>
        <dbReference type="ARBA" id="ARBA00022763"/>
    </source>
</evidence>
<dbReference type="PANTHER" id="PTHR33991:SF1">
    <property type="entry name" value="DNA REPAIR PROTEIN RECO"/>
    <property type="match status" value="1"/>
</dbReference>
<dbReference type="AlphaFoldDB" id="A0A0X8FCJ7"/>
<comment type="similarity">
    <text evidence="1 7">Belongs to the RecO family.</text>
</comment>
<reference evidence="9 11" key="1">
    <citation type="journal article" date="2016" name="Genome Announc.">
        <title>Complete Genome Sequences of Aerococcus christensenii CCUG 28831T, Aerococcus sanguinicola CCUG 43001T, Aerococcus urinae CCUG 36881T, Aerococcus urinaeequi CCUG 28094T, Aerococcus urinaehominis CCUG 42038 BT, and Aerococcus viridans CCUG 4311T.</title>
        <authorList>
            <person name="Carkaci D."/>
            <person name="Dargis R."/>
            <person name="Nielsen X.C."/>
            <person name="Skovgaard O."/>
            <person name="Fuursted K."/>
            <person name="Christensen J.J."/>
        </authorList>
    </citation>
    <scope>NUCLEOTIDE SEQUENCE [LARGE SCALE GENOMIC DNA]</scope>
    <source>
        <strain evidence="9 11">CCUG43001</strain>
    </source>
</reference>
<gene>
    <name evidence="7 10" type="primary">recO</name>
    <name evidence="9" type="ORF">AWM72_08705</name>
    <name evidence="10" type="ORF">CYJ28_01050</name>
</gene>
<dbReference type="RefSeq" id="WP_067976296.1">
    <property type="nucleotide sequence ID" value="NZ_CAJHKM010000003.1"/>
</dbReference>
<evidence type="ECO:0000313" key="12">
    <source>
        <dbReference type="Proteomes" id="UP000234239"/>
    </source>
</evidence>
<name>A0A0X8FCJ7_9LACT</name>
<dbReference type="GO" id="GO:0006302">
    <property type="term" value="P:double-strand break repair"/>
    <property type="evidence" value="ECO:0007669"/>
    <property type="project" value="TreeGrafter"/>
</dbReference>
<dbReference type="SUPFAM" id="SSF50249">
    <property type="entry name" value="Nucleic acid-binding proteins"/>
    <property type="match status" value="1"/>
</dbReference>
<dbReference type="Proteomes" id="UP000234239">
    <property type="component" value="Unassembled WGS sequence"/>
</dbReference>
<evidence type="ECO:0000256" key="2">
    <source>
        <dbReference type="ARBA" id="ARBA00021310"/>
    </source>
</evidence>
<comment type="function">
    <text evidence="7">Involved in DNA repair and RecF pathway recombination.</text>
</comment>
<evidence type="ECO:0000313" key="9">
    <source>
        <dbReference type="EMBL" id="AMB94831.1"/>
    </source>
</evidence>
<dbReference type="Proteomes" id="UP000069912">
    <property type="component" value="Chromosome"/>
</dbReference>
<keyword evidence="11" id="KW-1185">Reference proteome</keyword>
<dbReference type="InterPro" id="IPR037278">
    <property type="entry name" value="ARFGAP/RecO"/>
</dbReference>
<evidence type="ECO:0000256" key="7">
    <source>
        <dbReference type="HAMAP-Rule" id="MF_00201"/>
    </source>
</evidence>
<feature type="domain" description="DNA replication/recombination mediator RecO N-terminal" evidence="8">
    <location>
        <begin position="1"/>
        <end position="74"/>
    </location>
</feature>
<proteinExistence type="inferred from homology"/>
<protein>
    <recommendedName>
        <fullName evidence="2 7">DNA repair protein RecO</fullName>
    </recommendedName>
    <alternativeName>
        <fullName evidence="6 7">Recombination protein O</fullName>
    </alternativeName>
</protein>
<evidence type="ECO:0000313" key="11">
    <source>
        <dbReference type="Proteomes" id="UP000069912"/>
    </source>
</evidence>
<reference evidence="10 12" key="3">
    <citation type="submission" date="2017-12" db="EMBL/GenBank/DDBJ databases">
        <title>Phylogenetic diversity of female urinary microbiome.</title>
        <authorList>
            <person name="Thomas-White K."/>
            <person name="Wolfe A.J."/>
        </authorList>
    </citation>
    <scope>NUCLEOTIDE SEQUENCE [LARGE SCALE GENOMIC DNA]</scope>
    <source>
        <strain evidence="10 12">UMB0139</strain>
    </source>
</reference>
<dbReference type="Pfam" id="PF02565">
    <property type="entry name" value="RecO_C"/>
    <property type="match status" value="1"/>
</dbReference>
<dbReference type="GeneID" id="92904148"/>
<dbReference type="EMBL" id="PKGY01000001">
    <property type="protein sequence ID" value="PKZ23166.1"/>
    <property type="molecule type" value="Genomic_DNA"/>
</dbReference>
<dbReference type="Gene3D" id="2.40.50.140">
    <property type="entry name" value="Nucleic acid-binding proteins"/>
    <property type="match status" value="1"/>
</dbReference>
<evidence type="ECO:0000256" key="1">
    <source>
        <dbReference type="ARBA" id="ARBA00007452"/>
    </source>
</evidence>
<evidence type="ECO:0000256" key="5">
    <source>
        <dbReference type="ARBA" id="ARBA00023204"/>
    </source>
</evidence>
<dbReference type="Gene3D" id="1.20.1440.120">
    <property type="entry name" value="Recombination protein O, C-terminal domain"/>
    <property type="match status" value="1"/>
</dbReference>
<evidence type="ECO:0000256" key="4">
    <source>
        <dbReference type="ARBA" id="ARBA00023172"/>
    </source>
</evidence>
<evidence type="ECO:0000256" key="6">
    <source>
        <dbReference type="ARBA" id="ARBA00033409"/>
    </source>
</evidence>
<dbReference type="EMBL" id="CP014160">
    <property type="protein sequence ID" value="AMB94831.1"/>
    <property type="molecule type" value="Genomic_DNA"/>
</dbReference>
<dbReference type="HAMAP" id="MF_00201">
    <property type="entry name" value="RecO"/>
    <property type="match status" value="1"/>
</dbReference>